<sequence>MVIAGEPEPEEVAVMFSDRLRAEEETVVFPGWVMLDRIGRTHCDGDLGAAREAVNGNKTAVQVEMDSGHSFYVSFTLAPPPQGASYLDLHWPLEGSAKSVPPYKQPAYPFVRAIDKDLVLFHISIPSLPHRNFVPPDLFVYNAAGHPPSVQQLPLYRRRSFLRVNFTTGILRRQNGSYIVSDLNVYPKKEGTGNNSMCAELCVFNSNTRAWSFFSKDAPQPQDQSNGQFPTLWSTDHVLAFDGRFLCWVDYFSGVLLSDFSNLRSRVLHFVPFPGEGEYPAKVRVQRCFPDRFRSVSISNGKMCFVHIDNDFHERIHTGSQGQQPRKKITIWTLNMMDGNSRFKWEPHRVIYLDGLLPNPHRLPEFPIISADDPDVLCCLLRKEEFHGEASMVMIDMEHARLQSSTPYINRQSVDEKAHKSEFPDMPLLPTVFSKHIERSTANKSLGLAIFLSVNAARKQHSQMLRWCTYVF</sequence>
<evidence type="ECO:0000313" key="2">
    <source>
        <dbReference type="EnsemblPlants" id="TraesCS5B02G452000.2"/>
    </source>
</evidence>
<dbReference type="Pfam" id="PF07762">
    <property type="entry name" value="DUF1618"/>
    <property type="match status" value="1"/>
</dbReference>
<accession>A0A3B6LV93</accession>
<reference evidence="2" key="2">
    <citation type="submission" date="2018-10" db="UniProtKB">
        <authorList>
            <consortium name="EnsemblPlants"/>
        </authorList>
    </citation>
    <scope>IDENTIFICATION</scope>
</reference>
<protein>
    <recommendedName>
        <fullName evidence="1">DUF1618 domain-containing protein</fullName>
    </recommendedName>
</protein>
<dbReference type="InterPro" id="IPR011676">
    <property type="entry name" value="DUF1618"/>
</dbReference>
<reference evidence="2" key="1">
    <citation type="submission" date="2018-08" db="EMBL/GenBank/DDBJ databases">
        <authorList>
            <person name="Rossello M."/>
        </authorList>
    </citation>
    <scope>NUCLEOTIDE SEQUENCE [LARGE SCALE GENOMIC DNA]</scope>
    <source>
        <strain evidence="2">cv. Chinese Spring</strain>
    </source>
</reference>
<dbReference type="PANTHER" id="PTHR33074:SF93">
    <property type="entry name" value="DUF1618 DOMAIN-CONTAINING PROTEIN"/>
    <property type="match status" value="1"/>
</dbReference>
<dbReference type="EnsemblPlants" id="TraesCS5B02G452000.2">
    <property type="protein sequence ID" value="TraesCS5B02G452000.2"/>
    <property type="gene ID" value="TraesCS5B02G452000"/>
</dbReference>
<dbReference type="AlphaFoldDB" id="A0A3B6LV93"/>
<evidence type="ECO:0000259" key="1">
    <source>
        <dbReference type="Pfam" id="PF07762"/>
    </source>
</evidence>
<proteinExistence type="predicted"/>
<feature type="domain" description="DUF1618" evidence="1">
    <location>
        <begin position="248"/>
        <end position="378"/>
    </location>
</feature>
<dbReference type="OrthoDB" id="683831at2759"/>
<dbReference type="Proteomes" id="UP000019116">
    <property type="component" value="Chromosome 5B"/>
</dbReference>
<name>A0A3B6LV93_WHEAT</name>
<dbReference type="Gramene" id="TraesCS5B02G452000.2">
    <property type="protein sequence ID" value="TraesCS5B02G452000.2"/>
    <property type="gene ID" value="TraesCS5B02G452000"/>
</dbReference>
<keyword evidence="3" id="KW-1185">Reference proteome</keyword>
<organism evidence="2">
    <name type="scientific">Triticum aestivum</name>
    <name type="common">Wheat</name>
    <dbReference type="NCBI Taxonomy" id="4565"/>
    <lineage>
        <taxon>Eukaryota</taxon>
        <taxon>Viridiplantae</taxon>
        <taxon>Streptophyta</taxon>
        <taxon>Embryophyta</taxon>
        <taxon>Tracheophyta</taxon>
        <taxon>Spermatophyta</taxon>
        <taxon>Magnoliopsida</taxon>
        <taxon>Liliopsida</taxon>
        <taxon>Poales</taxon>
        <taxon>Poaceae</taxon>
        <taxon>BOP clade</taxon>
        <taxon>Pooideae</taxon>
        <taxon>Triticodae</taxon>
        <taxon>Triticeae</taxon>
        <taxon>Triticinae</taxon>
        <taxon>Triticum</taxon>
    </lineage>
</organism>
<dbReference type="PANTHER" id="PTHR33074">
    <property type="entry name" value="EXPRESSED PROTEIN-RELATED"/>
    <property type="match status" value="1"/>
</dbReference>
<evidence type="ECO:0000313" key="3">
    <source>
        <dbReference type="Proteomes" id="UP000019116"/>
    </source>
</evidence>